<evidence type="ECO:0000313" key="22">
    <source>
        <dbReference type="EMBL" id="ORY50962.1"/>
    </source>
</evidence>
<evidence type="ECO:0000256" key="14">
    <source>
        <dbReference type="ARBA" id="ARBA00037916"/>
    </source>
</evidence>
<evidence type="ECO:0000256" key="18">
    <source>
        <dbReference type="ARBA" id="ARBA00069748"/>
    </source>
</evidence>
<keyword evidence="4" id="KW-1000">Mitochondrion outer membrane</keyword>
<keyword evidence="9 21" id="KW-0472">Membrane</keyword>
<feature type="transmembrane region" description="Helical" evidence="21">
    <location>
        <begin position="123"/>
        <end position="140"/>
    </location>
</feature>
<proteinExistence type="predicted"/>
<evidence type="ECO:0000256" key="6">
    <source>
        <dbReference type="ARBA" id="ARBA00023002"/>
    </source>
</evidence>
<dbReference type="GO" id="GO:0005741">
    <property type="term" value="C:mitochondrial outer membrane"/>
    <property type="evidence" value="ECO:0007669"/>
    <property type="project" value="UniProtKB-SubCell"/>
</dbReference>
<keyword evidence="7" id="KW-0443">Lipid metabolism</keyword>
<dbReference type="Proteomes" id="UP000193642">
    <property type="component" value="Unassembled WGS sequence"/>
</dbReference>
<dbReference type="GO" id="GO:0005635">
    <property type="term" value="C:nuclear envelope"/>
    <property type="evidence" value="ECO:0007669"/>
    <property type="project" value="TreeGrafter"/>
</dbReference>
<evidence type="ECO:0000256" key="12">
    <source>
        <dbReference type="ARBA" id="ARBA00023288"/>
    </source>
</evidence>
<evidence type="ECO:0000256" key="7">
    <source>
        <dbReference type="ARBA" id="ARBA00023098"/>
    </source>
</evidence>
<evidence type="ECO:0000256" key="11">
    <source>
        <dbReference type="ARBA" id="ARBA00023239"/>
    </source>
</evidence>
<comment type="caution">
    <text evidence="22">The sequence shown here is derived from an EMBL/GenBank/DDBJ whole genome shotgun (WGS) entry which is preliminary data.</text>
</comment>
<evidence type="ECO:0000256" key="3">
    <source>
        <dbReference type="ARBA" id="ARBA00022692"/>
    </source>
</evidence>
<dbReference type="InterPro" id="IPR050997">
    <property type="entry name" value="MAPEG"/>
</dbReference>
<keyword evidence="2" id="KW-0808">Transferase</keyword>
<evidence type="ECO:0000256" key="8">
    <source>
        <dbReference type="ARBA" id="ARBA00023128"/>
    </source>
</evidence>
<comment type="catalytic activity">
    <reaction evidence="16">
        <text>leukotriene C4 = leukotriene A4 + glutathione</text>
        <dbReference type="Rhea" id="RHEA:17617"/>
        <dbReference type="ChEBI" id="CHEBI:57463"/>
        <dbReference type="ChEBI" id="CHEBI:57925"/>
        <dbReference type="ChEBI" id="CHEBI:57973"/>
        <dbReference type="EC" id="4.4.1.20"/>
    </reaction>
    <physiologicalReaction direction="right-to-left" evidence="16">
        <dbReference type="Rhea" id="RHEA:17619"/>
    </physiologicalReaction>
</comment>
<dbReference type="OrthoDB" id="410651at2759"/>
<keyword evidence="23" id="KW-1185">Reference proteome</keyword>
<evidence type="ECO:0000256" key="19">
    <source>
        <dbReference type="ARBA" id="ARBA00075145"/>
    </source>
</evidence>
<name>A0A1Y2CVB4_9FUNG</name>
<evidence type="ECO:0000256" key="1">
    <source>
        <dbReference type="ARBA" id="ARBA00004374"/>
    </source>
</evidence>
<keyword evidence="6" id="KW-0560">Oxidoreductase</keyword>
<comment type="catalytic activity">
    <reaction evidence="17">
        <text>15-deoxy-Delta(12,14)-prostaglandin J2 + glutathione = 15-deoxy-Delta(12,14)-prostaglandin J2-S-(R)-glutathione</text>
        <dbReference type="Rhea" id="RHEA:75963"/>
        <dbReference type="ChEBI" id="CHEBI:57925"/>
        <dbReference type="ChEBI" id="CHEBI:85236"/>
        <dbReference type="ChEBI" id="CHEBI:194498"/>
    </reaction>
    <physiologicalReaction direction="left-to-right" evidence="17">
        <dbReference type="Rhea" id="RHEA:75964"/>
    </physiologicalReaction>
</comment>
<evidence type="ECO:0000256" key="2">
    <source>
        <dbReference type="ARBA" id="ARBA00022679"/>
    </source>
</evidence>
<gene>
    <name evidence="22" type="ORF">BCR33DRAFT_780844</name>
</gene>
<keyword evidence="12" id="KW-0449">Lipoprotein</keyword>
<evidence type="ECO:0000256" key="5">
    <source>
        <dbReference type="ARBA" id="ARBA00022989"/>
    </source>
</evidence>
<organism evidence="22 23">
    <name type="scientific">Rhizoclosmatium globosum</name>
    <dbReference type="NCBI Taxonomy" id="329046"/>
    <lineage>
        <taxon>Eukaryota</taxon>
        <taxon>Fungi</taxon>
        <taxon>Fungi incertae sedis</taxon>
        <taxon>Chytridiomycota</taxon>
        <taxon>Chytridiomycota incertae sedis</taxon>
        <taxon>Chytridiomycetes</taxon>
        <taxon>Chytridiales</taxon>
        <taxon>Chytriomycetaceae</taxon>
        <taxon>Rhizoclosmatium</taxon>
    </lineage>
</organism>
<dbReference type="GO" id="GO:0006629">
    <property type="term" value="P:lipid metabolic process"/>
    <property type="evidence" value="ECO:0007669"/>
    <property type="project" value="UniProtKB-KW"/>
</dbReference>
<protein>
    <recommendedName>
        <fullName evidence="18">Glutathione S-transferase 3, mitochondrial</fullName>
        <ecNumber evidence="15">4.4.1.20</ecNumber>
    </recommendedName>
    <alternativeName>
        <fullName evidence="19">Glutathione peroxidase MGST3</fullName>
    </alternativeName>
    <alternativeName>
        <fullName evidence="20">LTC4 synthase MGST3</fullName>
    </alternativeName>
</protein>
<evidence type="ECO:0000313" key="23">
    <source>
        <dbReference type="Proteomes" id="UP000193642"/>
    </source>
</evidence>
<comment type="subcellular location">
    <subcellularLocation>
        <location evidence="1">Mitochondrion outer membrane</location>
        <topology evidence="1">Multi-pass membrane protein</topology>
    </subcellularLocation>
</comment>
<keyword evidence="10" id="KW-0564">Palmitate</keyword>
<evidence type="ECO:0000256" key="4">
    <source>
        <dbReference type="ARBA" id="ARBA00022787"/>
    </source>
</evidence>
<keyword evidence="11" id="KW-0456">Lyase</keyword>
<keyword evidence="5 21" id="KW-1133">Transmembrane helix</keyword>
<evidence type="ECO:0000256" key="10">
    <source>
        <dbReference type="ARBA" id="ARBA00023139"/>
    </source>
</evidence>
<dbReference type="STRING" id="329046.A0A1Y2CVB4"/>
<dbReference type="Gene3D" id="1.20.120.550">
    <property type="entry name" value="Membrane associated eicosanoid/glutathione metabolism-like domain"/>
    <property type="match status" value="1"/>
</dbReference>
<comment type="pathway">
    <text evidence="14">Lipid metabolism; arachidonate metabolism.</text>
</comment>
<evidence type="ECO:0000256" key="13">
    <source>
        <dbReference type="ARBA" id="ARBA00037884"/>
    </source>
</evidence>
<dbReference type="InterPro" id="IPR023352">
    <property type="entry name" value="MAPEG-like_dom_sf"/>
</dbReference>
<feature type="transmembrane region" description="Helical" evidence="21">
    <location>
        <begin position="12"/>
        <end position="30"/>
    </location>
</feature>
<evidence type="ECO:0000256" key="15">
    <source>
        <dbReference type="ARBA" id="ARBA00039056"/>
    </source>
</evidence>
<dbReference type="SUPFAM" id="SSF161084">
    <property type="entry name" value="MAPEG domain-like"/>
    <property type="match status" value="1"/>
</dbReference>
<sequence>MPGQITLLPEFGYVIAVGTLSTIYPVILGGQVGAARKRAGVPYPHMYATQLECAENKNKHIFNCFQRAHHNYLENYPQFLFLLATAGIEHPVSAAVAGSVWLVGRALFAKNYQSGDPTKRNSGFAWIHYIGLTALLGMSLKSAKMVKVSVALANDSKSPFDLEMDAEQVIGDLKRAIRRLRIQELAYLKPGAFLYSESALGSAVGPDTDENSIERTLDFTQSNSLERISDSVQSLDGATLHVLVMLPDVAMLVIMKQYPLTPLCQQTLAS</sequence>
<dbReference type="PANTHER" id="PTHR10250:SF26">
    <property type="entry name" value="GLUTATHIONE S-TRANSFERASE 3, MITOCHONDRIAL"/>
    <property type="match status" value="1"/>
</dbReference>
<evidence type="ECO:0000256" key="20">
    <source>
        <dbReference type="ARBA" id="ARBA00076908"/>
    </source>
</evidence>
<evidence type="ECO:0000256" key="16">
    <source>
        <dbReference type="ARBA" id="ARBA00049298"/>
    </source>
</evidence>
<dbReference type="EMBL" id="MCGO01000006">
    <property type="protein sequence ID" value="ORY50962.1"/>
    <property type="molecule type" value="Genomic_DNA"/>
</dbReference>
<dbReference type="EC" id="4.4.1.20" evidence="15"/>
<feature type="transmembrane region" description="Helical" evidence="21">
    <location>
        <begin position="79"/>
        <end position="103"/>
    </location>
</feature>
<keyword evidence="8" id="KW-0496">Mitochondrion</keyword>
<keyword evidence="3 21" id="KW-0812">Transmembrane</keyword>
<accession>A0A1Y2CVB4</accession>
<reference evidence="22 23" key="1">
    <citation type="submission" date="2016-07" db="EMBL/GenBank/DDBJ databases">
        <title>Pervasive Adenine N6-methylation of Active Genes in Fungi.</title>
        <authorList>
            <consortium name="DOE Joint Genome Institute"/>
            <person name="Mondo S.J."/>
            <person name="Dannebaum R.O."/>
            <person name="Kuo R.C."/>
            <person name="Labutti K."/>
            <person name="Haridas S."/>
            <person name="Kuo A."/>
            <person name="Salamov A."/>
            <person name="Ahrendt S.R."/>
            <person name="Lipzen A."/>
            <person name="Sullivan W."/>
            <person name="Andreopoulos W.B."/>
            <person name="Clum A."/>
            <person name="Lindquist E."/>
            <person name="Daum C."/>
            <person name="Ramamoorthy G.K."/>
            <person name="Gryganskyi A."/>
            <person name="Culley D."/>
            <person name="Magnuson J.K."/>
            <person name="James T.Y."/>
            <person name="O'Malley M.A."/>
            <person name="Stajich J.E."/>
            <person name="Spatafora J.W."/>
            <person name="Visel A."/>
            <person name="Grigoriev I.V."/>
        </authorList>
    </citation>
    <scope>NUCLEOTIDE SEQUENCE [LARGE SCALE GENOMIC DNA]</scope>
    <source>
        <strain evidence="22 23">JEL800</strain>
    </source>
</reference>
<dbReference type="GO" id="GO:0004602">
    <property type="term" value="F:glutathione peroxidase activity"/>
    <property type="evidence" value="ECO:0007669"/>
    <property type="project" value="TreeGrafter"/>
</dbReference>
<evidence type="ECO:0000256" key="9">
    <source>
        <dbReference type="ARBA" id="ARBA00023136"/>
    </source>
</evidence>
<dbReference type="GO" id="GO:0004364">
    <property type="term" value="F:glutathione transferase activity"/>
    <property type="evidence" value="ECO:0007669"/>
    <property type="project" value="TreeGrafter"/>
</dbReference>
<comment type="pathway">
    <text evidence="13">Lipid metabolism; leukotriene C4 biosynthesis.</text>
</comment>
<dbReference type="InterPro" id="IPR001129">
    <property type="entry name" value="Membr-assoc_MAPEG"/>
</dbReference>
<dbReference type="PANTHER" id="PTHR10250">
    <property type="entry name" value="MICROSOMAL GLUTATHIONE S-TRANSFERASE"/>
    <property type="match status" value="1"/>
</dbReference>
<dbReference type="GO" id="GO:0005783">
    <property type="term" value="C:endoplasmic reticulum"/>
    <property type="evidence" value="ECO:0007669"/>
    <property type="project" value="TreeGrafter"/>
</dbReference>
<evidence type="ECO:0000256" key="17">
    <source>
        <dbReference type="ARBA" id="ARBA00051411"/>
    </source>
</evidence>
<dbReference type="AlphaFoldDB" id="A0A1Y2CVB4"/>
<dbReference type="FunFam" id="1.20.120.550:FF:000004">
    <property type="entry name" value="Microsomal glutathione S-transferase 3"/>
    <property type="match status" value="1"/>
</dbReference>
<dbReference type="Pfam" id="PF01124">
    <property type="entry name" value="MAPEG"/>
    <property type="match status" value="1"/>
</dbReference>
<dbReference type="GO" id="GO:0004464">
    <property type="term" value="F:leukotriene-C4 synthase activity"/>
    <property type="evidence" value="ECO:0007669"/>
    <property type="project" value="UniProtKB-EC"/>
</dbReference>
<evidence type="ECO:0000256" key="21">
    <source>
        <dbReference type="SAM" id="Phobius"/>
    </source>
</evidence>